<name>A0A0D0CLF2_9AGAM</name>
<dbReference type="Proteomes" id="UP000054538">
    <property type="component" value="Unassembled WGS sequence"/>
</dbReference>
<organism evidence="1 2">
    <name type="scientific">Paxillus rubicundulus Ve08.2h10</name>
    <dbReference type="NCBI Taxonomy" id="930991"/>
    <lineage>
        <taxon>Eukaryota</taxon>
        <taxon>Fungi</taxon>
        <taxon>Dikarya</taxon>
        <taxon>Basidiomycota</taxon>
        <taxon>Agaricomycotina</taxon>
        <taxon>Agaricomycetes</taxon>
        <taxon>Agaricomycetidae</taxon>
        <taxon>Boletales</taxon>
        <taxon>Paxilineae</taxon>
        <taxon>Paxillaceae</taxon>
        <taxon>Paxillus</taxon>
    </lineage>
</organism>
<dbReference type="HOGENOM" id="CLU_161754_0_0_1"/>
<proteinExistence type="predicted"/>
<protein>
    <submittedName>
        <fullName evidence="1">Uncharacterized protein</fullName>
    </submittedName>
</protein>
<sequence length="137" mass="15481">MYYKWCKAKKFESKLAADIKSWNTATAVANAKQGSLDDHVREIEPGKHVVPYSNKHFREAAVEWLISTNQPLQAVDHPSFKKMIYIASQATKGVVIPNHKVTCAEIIDLLKTQMMKLREHLNVSTVSQVVACDVPKF</sequence>
<evidence type="ECO:0000313" key="2">
    <source>
        <dbReference type="Proteomes" id="UP000054538"/>
    </source>
</evidence>
<dbReference type="EMBL" id="KN827692">
    <property type="protein sequence ID" value="KIK76068.1"/>
    <property type="molecule type" value="Genomic_DNA"/>
</dbReference>
<dbReference type="InParanoid" id="A0A0D0CLF2"/>
<reference evidence="2" key="2">
    <citation type="submission" date="2015-01" db="EMBL/GenBank/DDBJ databases">
        <title>Evolutionary Origins and Diversification of the Mycorrhizal Mutualists.</title>
        <authorList>
            <consortium name="DOE Joint Genome Institute"/>
            <consortium name="Mycorrhizal Genomics Consortium"/>
            <person name="Kohler A."/>
            <person name="Kuo A."/>
            <person name="Nagy L.G."/>
            <person name="Floudas D."/>
            <person name="Copeland A."/>
            <person name="Barry K.W."/>
            <person name="Cichocki N."/>
            <person name="Veneault-Fourrey C."/>
            <person name="LaButti K."/>
            <person name="Lindquist E.A."/>
            <person name="Lipzen A."/>
            <person name="Lundell T."/>
            <person name="Morin E."/>
            <person name="Murat C."/>
            <person name="Riley R."/>
            <person name="Ohm R."/>
            <person name="Sun H."/>
            <person name="Tunlid A."/>
            <person name="Henrissat B."/>
            <person name="Grigoriev I.V."/>
            <person name="Hibbett D.S."/>
            <person name="Martin F."/>
        </authorList>
    </citation>
    <scope>NUCLEOTIDE SEQUENCE [LARGE SCALE GENOMIC DNA]</scope>
    <source>
        <strain evidence="2">Ve08.2h10</strain>
    </source>
</reference>
<dbReference type="OrthoDB" id="3256444at2759"/>
<evidence type="ECO:0000313" key="1">
    <source>
        <dbReference type="EMBL" id="KIK76068.1"/>
    </source>
</evidence>
<dbReference type="AlphaFoldDB" id="A0A0D0CLF2"/>
<gene>
    <name evidence="1" type="ORF">PAXRUDRAFT_171004</name>
</gene>
<reference evidence="1 2" key="1">
    <citation type="submission" date="2014-04" db="EMBL/GenBank/DDBJ databases">
        <authorList>
            <consortium name="DOE Joint Genome Institute"/>
            <person name="Kuo A."/>
            <person name="Kohler A."/>
            <person name="Jargeat P."/>
            <person name="Nagy L.G."/>
            <person name="Floudas D."/>
            <person name="Copeland A."/>
            <person name="Barry K.W."/>
            <person name="Cichocki N."/>
            <person name="Veneault-Fourrey C."/>
            <person name="LaButti K."/>
            <person name="Lindquist E.A."/>
            <person name="Lipzen A."/>
            <person name="Lundell T."/>
            <person name="Morin E."/>
            <person name="Murat C."/>
            <person name="Sun H."/>
            <person name="Tunlid A."/>
            <person name="Henrissat B."/>
            <person name="Grigoriev I.V."/>
            <person name="Hibbett D.S."/>
            <person name="Martin F."/>
            <person name="Nordberg H.P."/>
            <person name="Cantor M.N."/>
            <person name="Hua S.X."/>
        </authorList>
    </citation>
    <scope>NUCLEOTIDE SEQUENCE [LARGE SCALE GENOMIC DNA]</scope>
    <source>
        <strain evidence="1 2">Ve08.2h10</strain>
    </source>
</reference>
<accession>A0A0D0CLF2</accession>
<keyword evidence="2" id="KW-1185">Reference proteome</keyword>